<gene>
    <name evidence="4" type="ORF">SAMN05444368_0223</name>
</gene>
<comment type="similarity">
    <text evidence="1">Belongs to the V-ATPase V0D/AC39 subunit family.</text>
</comment>
<dbReference type="InterPro" id="IPR002843">
    <property type="entry name" value="ATPase_V0-cplx_csu/dsu"/>
</dbReference>
<comment type="caution">
    <text evidence="4">The sequence shown here is derived from an EMBL/GenBank/DDBJ whole genome shotgun (WGS) entry which is preliminary data.</text>
</comment>
<evidence type="ECO:0000313" key="5">
    <source>
        <dbReference type="Proteomes" id="UP000185093"/>
    </source>
</evidence>
<evidence type="ECO:0000256" key="1">
    <source>
        <dbReference type="ARBA" id="ARBA00006709"/>
    </source>
</evidence>
<dbReference type="Gene3D" id="1.10.132.50">
    <property type="entry name" value="ATP synthase (C/AC39) subunit, domain 3"/>
    <property type="match status" value="1"/>
</dbReference>
<dbReference type="RefSeq" id="WP_074199019.1">
    <property type="nucleotide sequence ID" value="NZ_FSQZ01000001.1"/>
</dbReference>
<reference evidence="4 5" key="1">
    <citation type="submission" date="2016-11" db="EMBL/GenBank/DDBJ databases">
        <authorList>
            <person name="Varghese N."/>
            <person name="Submissions S."/>
        </authorList>
    </citation>
    <scope>NUCLEOTIDE SEQUENCE [LARGE SCALE GENOMIC DNA]</scope>
    <source>
        <strain evidence="4 5">DSM 20664</strain>
    </source>
</reference>
<keyword evidence="2" id="KW-0813">Transport</keyword>
<evidence type="ECO:0000256" key="2">
    <source>
        <dbReference type="ARBA" id="ARBA00022448"/>
    </source>
</evidence>
<accession>A0ABY1JAV3</accession>
<dbReference type="Proteomes" id="UP000185093">
    <property type="component" value="Unassembled WGS sequence"/>
</dbReference>
<protein>
    <submittedName>
        <fullName evidence="4">V/A-type H+-transporting ATPase subunit C</fullName>
    </submittedName>
</protein>
<dbReference type="InterPro" id="IPR035067">
    <property type="entry name" value="V-type_ATPase_csu/dsu"/>
</dbReference>
<dbReference type="Gene3D" id="1.20.1690.10">
    <property type="entry name" value="V-type ATP synthase subunit C domain"/>
    <property type="match status" value="2"/>
</dbReference>
<sequence>MRQLEAKGDYTYAVSRVKAMESRMVDQATMQQMADADSYDSAWKSLIETCYGQWATEINTSSYDKVLEAELTYIYDEFKKFVPDQSLVYLFQIPYDFHNLKVILKSSFMQKAGGRTRWDLLISLGSYPAEDMILAIESDDLRLLPYQLHRVIPSCIMVWEQSGDVVEIEKILDSHMFYVMRLIADGIPFMGVKEYVRYRIDGENIRTLLRLKRINADISQTLDLLHPGGTYSIQLLTQLYSEPRESWSRALAFGYMGSILNDIEELDESHILPEVERRSDKLISDYLNKYQYDPFAPEQIVRYLWLKETEVRNLRIILVGKASGVEKDMIKGLLRNAA</sequence>
<keyword evidence="3" id="KW-0406">Ion transport</keyword>
<dbReference type="PANTHER" id="PTHR38682">
    <property type="entry name" value="V-TYPE ATP SYNTHASE SUBUNIT C"/>
    <property type="match status" value="1"/>
</dbReference>
<name>A0ABY1JAV3_9BACT</name>
<proteinExistence type="inferred from homology"/>
<dbReference type="InterPro" id="IPR036079">
    <property type="entry name" value="ATPase_csu/dsu_sf"/>
</dbReference>
<organism evidence="4 5">
    <name type="scientific">Acetomicrobium flavidum</name>
    <dbReference type="NCBI Taxonomy" id="49896"/>
    <lineage>
        <taxon>Bacteria</taxon>
        <taxon>Thermotogati</taxon>
        <taxon>Synergistota</taxon>
        <taxon>Synergistia</taxon>
        <taxon>Synergistales</taxon>
        <taxon>Acetomicrobiaceae</taxon>
        <taxon>Acetomicrobium</taxon>
    </lineage>
</organism>
<dbReference type="SUPFAM" id="SSF103486">
    <property type="entry name" value="V-type ATP synthase subunit C"/>
    <property type="match status" value="1"/>
</dbReference>
<dbReference type="EMBL" id="FSQZ01000001">
    <property type="protein sequence ID" value="SIN62682.1"/>
    <property type="molecule type" value="Genomic_DNA"/>
</dbReference>
<keyword evidence="5" id="KW-1185">Reference proteome</keyword>
<dbReference type="InterPro" id="IPR050873">
    <property type="entry name" value="V-ATPase_V0D/AC39_subunit"/>
</dbReference>
<evidence type="ECO:0000313" key="4">
    <source>
        <dbReference type="EMBL" id="SIN62682.1"/>
    </source>
</evidence>
<dbReference type="Pfam" id="PF01992">
    <property type="entry name" value="vATP-synt_AC39"/>
    <property type="match status" value="1"/>
</dbReference>
<dbReference type="PANTHER" id="PTHR38682:SF1">
    <property type="entry name" value="V-TYPE ATP SYNTHASE SUBUNIT C"/>
    <property type="match status" value="1"/>
</dbReference>
<dbReference type="InterPro" id="IPR044911">
    <property type="entry name" value="V-type_ATPase_csu/dsu_dom_3"/>
</dbReference>
<evidence type="ECO:0000256" key="3">
    <source>
        <dbReference type="ARBA" id="ARBA00023065"/>
    </source>
</evidence>